<dbReference type="Pfam" id="PF12773">
    <property type="entry name" value="DZR"/>
    <property type="match status" value="1"/>
</dbReference>
<evidence type="ECO:0000256" key="1">
    <source>
        <dbReference type="SAM" id="Coils"/>
    </source>
</evidence>
<evidence type="ECO:0000313" key="4">
    <source>
        <dbReference type="Proteomes" id="UP000759273"/>
    </source>
</evidence>
<proteinExistence type="predicted"/>
<feature type="domain" description="DZANK-type" evidence="2">
    <location>
        <begin position="95"/>
        <end position="184"/>
    </location>
</feature>
<name>A0A943HIH2_9FIRM</name>
<sequence length="187" mass="19443">MAFFDDLSKKITDASTKTIQKGKDLTDVARLNSQISAEENRINTLYGMIGKQYMELHRKDAEDAFAGLVASVAEAEQNIAACRAKITELRAVPHCPNCGAELVKGAAFCGICGTPIPVAPAPAPVAVPAPQQPVQAAPVAPAPAVPVEAPTTPVQSAPAAPAVKFCPNCGVKMPADAQFCAECGTRF</sequence>
<dbReference type="EMBL" id="JAGZGG010000029">
    <property type="protein sequence ID" value="MBS5333079.1"/>
    <property type="molecule type" value="Genomic_DNA"/>
</dbReference>
<dbReference type="AlphaFoldDB" id="A0A943HIH2"/>
<evidence type="ECO:0000313" key="3">
    <source>
        <dbReference type="EMBL" id="MBS5333079.1"/>
    </source>
</evidence>
<feature type="coiled-coil region" evidence="1">
    <location>
        <begin position="58"/>
        <end position="92"/>
    </location>
</feature>
<dbReference type="InterPro" id="IPR025874">
    <property type="entry name" value="DZR"/>
</dbReference>
<gene>
    <name evidence="3" type="ORF">KHY36_11205</name>
</gene>
<keyword evidence="1" id="KW-0175">Coiled coil</keyword>
<reference evidence="3" key="1">
    <citation type="submission" date="2021-02" db="EMBL/GenBank/DDBJ databases">
        <title>Infant gut strain persistence is associated with maternal origin, phylogeny, and functional potential including surface adhesion and iron acquisition.</title>
        <authorList>
            <person name="Lou Y.C."/>
        </authorList>
    </citation>
    <scope>NUCLEOTIDE SEQUENCE</scope>
    <source>
        <strain evidence="3">L3_101_000M1_dasL3_101_000M1_concoct_87</strain>
    </source>
</reference>
<evidence type="ECO:0000259" key="2">
    <source>
        <dbReference type="Pfam" id="PF12773"/>
    </source>
</evidence>
<comment type="caution">
    <text evidence="3">The sequence shown here is derived from an EMBL/GenBank/DDBJ whole genome shotgun (WGS) entry which is preliminary data.</text>
</comment>
<dbReference type="Proteomes" id="UP000759273">
    <property type="component" value="Unassembled WGS sequence"/>
</dbReference>
<accession>A0A943HIH2</accession>
<protein>
    <submittedName>
        <fullName evidence="3">Zinc ribbon domain-containing protein</fullName>
    </submittedName>
</protein>
<organism evidence="3 4">
    <name type="scientific">Subdoligranulum variabile</name>
    <dbReference type="NCBI Taxonomy" id="214851"/>
    <lineage>
        <taxon>Bacteria</taxon>
        <taxon>Bacillati</taxon>
        <taxon>Bacillota</taxon>
        <taxon>Clostridia</taxon>
        <taxon>Eubacteriales</taxon>
        <taxon>Oscillospiraceae</taxon>
        <taxon>Subdoligranulum</taxon>
    </lineage>
</organism>